<dbReference type="Ensembl" id="ENSCANT00000058654.1">
    <property type="protein sequence ID" value="ENSCANP00000035416.1"/>
    <property type="gene ID" value="ENSCANG00000041397.1"/>
</dbReference>
<accession>A0A2K5K2U0</accession>
<dbReference type="GO" id="GO:0005737">
    <property type="term" value="C:cytoplasm"/>
    <property type="evidence" value="ECO:0007669"/>
    <property type="project" value="TreeGrafter"/>
</dbReference>
<name>A0A2K5K2U0_COLAP</name>
<evidence type="ECO:0000313" key="5">
    <source>
        <dbReference type="Proteomes" id="UP000233080"/>
    </source>
</evidence>
<evidence type="ECO:0000256" key="2">
    <source>
        <dbReference type="ARBA" id="ARBA00023054"/>
    </source>
</evidence>
<dbReference type="OMA" id="LTKVLWL"/>
<dbReference type="AlphaFoldDB" id="A0A2K5K2U0"/>
<organism evidence="4 5">
    <name type="scientific">Colobus angolensis palliatus</name>
    <name type="common">Peters' Angolan colobus</name>
    <dbReference type="NCBI Taxonomy" id="336983"/>
    <lineage>
        <taxon>Eukaryota</taxon>
        <taxon>Metazoa</taxon>
        <taxon>Chordata</taxon>
        <taxon>Craniata</taxon>
        <taxon>Vertebrata</taxon>
        <taxon>Euteleostomi</taxon>
        <taxon>Mammalia</taxon>
        <taxon>Eutheria</taxon>
        <taxon>Euarchontoglires</taxon>
        <taxon>Primates</taxon>
        <taxon>Haplorrhini</taxon>
        <taxon>Catarrhini</taxon>
        <taxon>Cercopithecidae</taxon>
        <taxon>Colobinae</taxon>
        <taxon>Colobus</taxon>
    </lineage>
</organism>
<dbReference type="PANTHER" id="PTHR19307:SF13">
    <property type="entry name" value="TUMOR PROTEIN D54"/>
    <property type="match status" value="1"/>
</dbReference>
<sequence length="187" mass="20254">MDSAGQDINLNSPNKGLLSDSMTDVPVDTGVAARTPAIEGLTEAEEEELRAELTKVLWLGYVSWGELELRLSVFSYVKTSEKLGEWNEKVTQSDLYKKTQETLSQAGQKTSAALSTVGSAISRKLGDMSLRLWVTERTAVTTSLPQRGVVTSPCRIPHPSKPVVASPAAEHTQHTLTLFRGAANQAD</sequence>
<keyword evidence="2" id="KW-0175">Coiled coil</keyword>
<dbReference type="InterPro" id="IPR007327">
    <property type="entry name" value="TPD52"/>
</dbReference>
<dbReference type="Pfam" id="PF04201">
    <property type="entry name" value="TPD52"/>
    <property type="match status" value="1"/>
</dbReference>
<dbReference type="STRING" id="336983.ENSCANP00000035416"/>
<evidence type="ECO:0000256" key="3">
    <source>
        <dbReference type="SAM" id="MobiDB-lite"/>
    </source>
</evidence>
<evidence type="ECO:0000313" key="4">
    <source>
        <dbReference type="Ensembl" id="ENSCANP00000035416.1"/>
    </source>
</evidence>
<keyword evidence="5" id="KW-1185">Reference proteome</keyword>
<reference evidence="4" key="2">
    <citation type="submission" date="2025-09" db="UniProtKB">
        <authorList>
            <consortium name="Ensembl"/>
        </authorList>
    </citation>
    <scope>IDENTIFICATION</scope>
</reference>
<dbReference type="Proteomes" id="UP000233080">
    <property type="component" value="Unassembled WGS sequence"/>
</dbReference>
<feature type="region of interest" description="Disordered" evidence="3">
    <location>
        <begin position="1"/>
        <end position="21"/>
    </location>
</feature>
<reference evidence="4" key="1">
    <citation type="submission" date="2025-08" db="UniProtKB">
        <authorList>
            <consortium name="Ensembl"/>
        </authorList>
    </citation>
    <scope>IDENTIFICATION</scope>
</reference>
<dbReference type="PANTHER" id="PTHR19307">
    <property type="entry name" value="TUMOR PROTEIN D52"/>
    <property type="match status" value="1"/>
</dbReference>
<comment type="similarity">
    <text evidence="1">Belongs to the TPD52 family.</text>
</comment>
<protein>
    <submittedName>
        <fullName evidence="4">Uncharacterized protein</fullName>
    </submittedName>
</protein>
<evidence type="ECO:0000256" key="1">
    <source>
        <dbReference type="ARBA" id="ARBA00005702"/>
    </source>
</evidence>
<feature type="compositionally biased region" description="Polar residues" evidence="3">
    <location>
        <begin position="1"/>
        <end position="14"/>
    </location>
</feature>
<proteinExistence type="inferred from homology"/>